<dbReference type="STRING" id="1505087.AYJ54_40035"/>
<accession>A0A176Z6Y9</accession>
<protein>
    <submittedName>
        <fullName evidence="7">Transcriptional regulator</fullName>
    </submittedName>
</protein>
<dbReference type="SUPFAM" id="SSF53850">
    <property type="entry name" value="Periplasmic binding protein-like II"/>
    <property type="match status" value="1"/>
</dbReference>
<dbReference type="OrthoDB" id="9813056at2"/>
<evidence type="ECO:0000256" key="3">
    <source>
        <dbReference type="ARBA" id="ARBA00023015"/>
    </source>
</evidence>
<comment type="caution">
    <text evidence="7">The sequence shown here is derived from an EMBL/GenBank/DDBJ whole genome shotgun (WGS) entry which is preliminary data.</text>
</comment>
<dbReference type="FunFam" id="1.10.10.10:FF:000001">
    <property type="entry name" value="LysR family transcriptional regulator"/>
    <property type="match status" value="1"/>
</dbReference>
<dbReference type="InterPro" id="IPR036388">
    <property type="entry name" value="WH-like_DNA-bd_sf"/>
</dbReference>
<dbReference type="AlphaFoldDB" id="A0A176Z6Y9"/>
<reference evidence="7 8" key="1">
    <citation type="submission" date="2016-03" db="EMBL/GenBank/DDBJ databases">
        <title>Draft Genome Sequence of the Strain BR 10245 (Bradyrhizobium sp.) isolated from nodules of Centrolobium paraense.</title>
        <authorList>
            <person name="Simoes-Araujo J.L.Sr."/>
            <person name="Barauna A.C."/>
            <person name="Silva K."/>
            <person name="Zilli J.E."/>
        </authorList>
    </citation>
    <scope>NUCLEOTIDE SEQUENCE [LARGE SCALE GENOMIC DNA]</scope>
    <source>
        <strain evidence="7 8">BR 10245</strain>
    </source>
</reference>
<evidence type="ECO:0000259" key="6">
    <source>
        <dbReference type="PROSITE" id="PS50931"/>
    </source>
</evidence>
<dbReference type="GO" id="GO:0043565">
    <property type="term" value="F:sequence-specific DNA binding"/>
    <property type="evidence" value="ECO:0007669"/>
    <property type="project" value="TreeGrafter"/>
</dbReference>
<dbReference type="PROSITE" id="PS50931">
    <property type="entry name" value="HTH_LYSR"/>
    <property type="match status" value="1"/>
</dbReference>
<evidence type="ECO:0000313" key="7">
    <source>
        <dbReference type="EMBL" id="OAF15553.1"/>
    </source>
</evidence>
<dbReference type="SUPFAM" id="SSF46785">
    <property type="entry name" value="Winged helix' DNA-binding domain"/>
    <property type="match status" value="1"/>
</dbReference>
<dbReference type="GO" id="GO:0003700">
    <property type="term" value="F:DNA-binding transcription factor activity"/>
    <property type="evidence" value="ECO:0007669"/>
    <property type="project" value="InterPro"/>
</dbReference>
<evidence type="ECO:0000313" key="8">
    <source>
        <dbReference type="Proteomes" id="UP000076959"/>
    </source>
</evidence>
<evidence type="ECO:0000256" key="1">
    <source>
        <dbReference type="ARBA" id="ARBA00003502"/>
    </source>
</evidence>
<comment type="function">
    <text evidence="1">NodD regulates the expression of the nodABCFE genes which encode other nodulation proteins. NodD is also a negative regulator of its own expression. Binds flavonoids as inducers.</text>
</comment>
<dbReference type="GO" id="GO:0006351">
    <property type="term" value="P:DNA-templated transcription"/>
    <property type="evidence" value="ECO:0007669"/>
    <property type="project" value="TreeGrafter"/>
</dbReference>
<dbReference type="Gene3D" id="1.10.10.10">
    <property type="entry name" value="Winged helix-like DNA-binding domain superfamily/Winged helix DNA-binding domain"/>
    <property type="match status" value="1"/>
</dbReference>
<evidence type="ECO:0000256" key="4">
    <source>
        <dbReference type="ARBA" id="ARBA00023125"/>
    </source>
</evidence>
<feature type="domain" description="HTH lysR-type" evidence="6">
    <location>
        <begin position="1"/>
        <end position="62"/>
    </location>
</feature>
<dbReference type="InterPro" id="IPR058163">
    <property type="entry name" value="LysR-type_TF_proteobact-type"/>
</dbReference>
<dbReference type="Proteomes" id="UP000076959">
    <property type="component" value="Unassembled WGS sequence"/>
</dbReference>
<organism evidence="7 8">
    <name type="scientific">Bradyrhizobium centrolobii</name>
    <dbReference type="NCBI Taxonomy" id="1505087"/>
    <lineage>
        <taxon>Bacteria</taxon>
        <taxon>Pseudomonadati</taxon>
        <taxon>Pseudomonadota</taxon>
        <taxon>Alphaproteobacteria</taxon>
        <taxon>Hyphomicrobiales</taxon>
        <taxon>Nitrobacteraceae</taxon>
        <taxon>Bradyrhizobium</taxon>
    </lineage>
</organism>
<dbReference type="InterPro" id="IPR036390">
    <property type="entry name" value="WH_DNA-bd_sf"/>
</dbReference>
<gene>
    <name evidence="7" type="ORF">AYJ54_40035</name>
</gene>
<keyword evidence="5" id="KW-0804">Transcription</keyword>
<dbReference type="Pfam" id="PF00126">
    <property type="entry name" value="HTH_1"/>
    <property type="match status" value="1"/>
</dbReference>
<dbReference type="EMBL" id="LUUB01000022">
    <property type="protein sequence ID" value="OAF15553.1"/>
    <property type="molecule type" value="Genomic_DNA"/>
</dbReference>
<sequence>MIENSELSELAAFAAVATHRSFRKAAVERGTSASAVSHAIRSLEGRVGVRLIHRTTRNVSLTDAGQMLYARLGPALTDIRVAVDELNAWRNTPFGTVRLNVPNTIAPFVLGDAIETLLKANPGLRLEIAATDRRVDIVEEGFDAGIRLGERLSQDMIAVRIRSRLRFTVVGAPAYFEKRTAPVTPQDLHAHVCIRYAFPSGTVLNWIFEKDGETIEVQVDGPLTVDSQELMVDAAMRGLGLAYVWEQRAATGLRDGRLVRCLKDWCPLDEDLFLYFPSREHQTAGLRAVIDALKV</sequence>
<dbReference type="InterPro" id="IPR005119">
    <property type="entry name" value="LysR_subst-bd"/>
</dbReference>
<evidence type="ECO:0000256" key="2">
    <source>
        <dbReference type="ARBA" id="ARBA00009437"/>
    </source>
</evidence>
<dbReference type="Gene3D" id="3.40.190.290">
    <property type="match status" value="1"/>
</dbReference>
<dbReference type="CDD" id="cd08474">
    <property type="entry name" value="PBP2_CrgA_like_5"/>
    <property type="match status" value="1"/>
</dbReference>
<keyword evidence="4" id="KW-0238">DNA-binding</keyword>
<name>A0A176Z6Y9_9BRAD</name>
<evidence type="ECO:0000256" key="5">
    <source>
        <dbReference type="ARBA" id="ARBA00023163"/>
    </source>
</evidence>
<dbReference type="InterPro" id="IPR000847">
    <property type="entry name" value="LysR_HTH_N"/>
</dbReference>
<proteinExistence type="inferred from homology"/>
<dbReference type="PANTHER" id="PTHR30537">
    <property type="entry name" value="HTH-TYPE TRANSCRIPTIONAL REGULATOR"/>
    <property type="match status" value="1"/>
</dbReference>
<keyword evidence="8" id="KW-1185">Reference proteome</keyword>
<dbReference type="Pfam" id="PF03466">
    <property type="entry name" value="LysR_substrate"/>
    <property type="match status" value="1"/>
</dbReference>
<dbReference type="PANTHER" id="PTHR30537:SF1">
    <property type="entry name" value="HTH-TYPE TRANSCRIPTIONAL REGULATOR PGRR"/>
    <property type="match status" value="1"/>
</dbReference>
<keyword evidence="3" id="KW-0805">Transcription regulation</keyword>
<comment type="similarity">
    <text evidence="2">Belongs to the LysR transcriptional regulatory family.</text>
</comment>